<evidence type="ECO:0000313" key="3">
    <source>
        <dbReference type="EMBL" id="GGC62615.1"/>
    </source>
</evidence>
<dbReference type="EMBL" id="BMJH01000001">
    <property type="protein sequence ID" value="GGC62615.1"/>
    <property type="molecule type" value="Genomic_DNA"/>
</dbReference>
<dbReference type="AlphaFoldDB" id="A0A916U7S4"/>
<keyword evidence="2" id="KW-0472">Membrane</keyword>
<organism evidence="3 4">
    <name type="scientific">Hoyosella rhizosphaerae</name>
    <dbReference type="NCBI Taxonomy" id="1755582"/>
    <lineage>
        <taxon>Bacteria</taxon>
        <taxon>Bacillati</taxon>
        <taxon>Actinomycetota</taxon>
        <taxon>Actinomycetes</taxon>
        <taxon>Mycobacteriales</taxon>
        <taxon>Hoyosellaceae</taxon>
        <taxon>Hoyosella</taxon>
    </lineage>
</organism>
<dbReference type="RefSeq" id="WP_188671849.1">
    <property type="nucleotide sequence ID" value="NZ_BMJH01000001.1"/>
</dbReference>
<reference evidence="3" key="2">
    <citation type="submission" date="2020-09" db="EMBL/GenBank/DDBJ databases">
        <authorList>
            <person name="Sun Q."/>
            <person name="Zhou Y."/>
        </authorList>
    </citation>
    <scope>NUCLEOTIDE SEQUENCE</scope>
    <source>
        <strain evidence="3">CGMCC 1.15478</strain>
    </source>
</reference>
<feature type="transmembrane region" description="Helical" evidence="2">
    <location>
        <begin position="407"/>
        <end position="426"/>
    </location>
</feature>
<comment type="caution">
    <text evidence="3">The sequence shown here is derived from an EMBL/GenBank/DDBJ whole genome shotgun (WGS) entry which is preliminary data.</text>
</comment>
<protein>
    <recommendedName>
        <fullName evidence="5">G domain-containing protein</fullName>
    </recommendedName>
</protein>
<dbReference type="Proteomes" id="UP000641514">
    <property type="component" value="Unassembled WGS sequence"/>
</dbReference>
<sequence>MSTYDTTRTALGGKHATRMLCDEVFRTLETYEPTSAATLSGLRSLRAPRGQSTTEVVVTGRANSGTSGLIEALNAINPHGPVVFREWDHDDDNGIMLPIVLMLFDAAGPIGSTELGELRRLNKSVDKVVFAITKTDMHLNWRQVRDRDAQLLAIHTPRFTGAEIHPVATPLVHAANDRRDADPHAAQALAESAGVDALHAAVLENIPAPGTDYVARNVLWGITAALQEAQATRQRIGRDIQNNPEINKLHRIRAELLRKRGVGRSDDLTAVRADIQRGRVELGHSINEWARTTAGLTRSEIDALDGAALGDYPARVRSLTRVGHEQNNSRTEKYVGTLFDKRSLPAPEKPAPDVAEREQSDDATPPQLIPKRGSEDYIFALVGASAGVGLGRLIFGPLSLMPTLDLLTIPLTLILGIVVALWMLRVRRHVTARGRLREWTAEQLAHARAHMERHTASHLVNAEQQLAAEISRIYDEKIADTDRQVAQIETQIRALTGQRDSELAVLTAEINDITAAVERSTQLLQGPRDRAEPEESS</sequence>
<proteinExistence type="predicted"/>
<feature type="transmembrane region" description="Helical" evidence="2">
    <location>
        <begin position="377"/>
        <end position="395"/>
    </location>
</feature>
<gene>
    <name evidence="3" type="ORF">GCM10011410_13800</name>
</gene>
<keyword evidence="4" id="KW-1185">Reference proteome</keyword>
<evidence type="ECO:0008006" key="5">
    <source>
        <dbReference type="Google" id="ProtNLM"/>
    </source>
</evidence>
<keyword evidence="2" id="KW-1133">Transmembrane helix</keyword>
<keyword evidence="2" id="KW-0812">Transmembrane</keyword>
<evidence type="ECO:0000256" key="2">
    <source>
        <dbReference type="SAM" id="Phobius"/>
    </source>
</evidence>
<name>A0A916U7S4_9ACTN</name>
<feature type="region of interest" description="Disordered" evidence="1">
    <location>
        <begin position="339"/>
        <end position="370"/>
    </location>
</feature>
<evidence type="ECO:0000313" key="4">
    <source>
        <dbReference type="Proteomes" id="UP000641514"/>
    </source>
</evidence>
<reference evidence="3" key="1">
    <citation type="journal article" date="2014" name="Int. J. Syst. Evol. Microbiol.">
        <title>Complete genome sequence of Corynebacterium casei LMG S-19264T (=DSM 44701T), isolated from a smear-ripened cheese.</title>
        <authorList>
            <consortium name="US DOE Joint Genome Institute (JGI-PGF)"/>
            <person name="Walter F."/>
            <person name="Albersmeier A."/>
            <person name="Kalinowski J."/>
            <person name="Ruckert C."/>
        </authorList>
    </citation>
    <scope>NUCLEOTIDE SEQUENCE</scope>
    <source>
        <strain evidence="3">CGMCC 1.15478</strain>
    </source>
</reference>
<evidence type="ECO:0000256" key="1">
    <source>
        <dbReference type="SAM" id="MobiDB-lite"/>
    </source>
</evidence>
<accession>A0A916U7S4</accession>
<feature type="compositionally biased region" description="Basic and acidic residues" evidence="1">
    <location>
        <begin position="350"/>
        <end position="360"/>
    </location>
</feature>